<name>A0A0M3JQX5_ANISI</name>
<evidence type="ECO:0000313" key="1">
    <source>
        <dbReference type="EMBL" id="VDK41839.1"/>
    </source>
</evidence>
<protein>
    <submittedName>
        <fullName evidence="3">PDEase domain-containing protein</fullName>
    </submittedName>
</protein>
<gene>
    <name evidence="1" type="ORF">ASIM_LOCUS9824</name>
</gene>
<dbReference type="EMBL" id="UYRR01030973">
    <property type="protein sequence ID" value="VDK41839.1"/>
    <property type="molecule type" value="Genomic_DNA"/>
</dbReference>
<proteinExistence type="predicted"/>
<dbReference type="WBParaSite" id="ASIM_0001009301-mRNA-1">
    <property type="protein sequence ID" value="ASIM_0001009301-mRNA-1"/>
    <property type="gene ID" value="ASIM_0001009301"/>
</dbReference>
<evidence type="ECO:0000313" key="2">
    <source>
        <dbReference type="Proteomes" id="UP000267096"/>
    </source>
</evidence>
<reference evidence="1 2" key="2">
    <citation type="submission" date="2018-11" db="EMBL/GenBank/DDBJ databases">
        <authorList>
            <consortium name="Pathogen Informatics"/>
        </authorList>
    </citation>
    <scope>NUCLEOTIDE SEQUENCE [LARGE SCALE GENOMIC DNA]</scope>
</reference>
<dbReference type="AlphaFoldDB" id="A0A0M3JQX5"/>
<accession>A0A0M3JQX5</accession>
<reference evidence="3" key="1">
    <citation type="submission" date="2017-02" db="UniProtKB">
        <authorList>
            <consortium name="WormBaseParasite"/>
        </authorList>
    </citation>
    <scope>IDENTIFICATION</scope>
</reference>
<organism evidence="3">
    <name type="scientific">Anisakis simplex</name>
    <name type="common">Herring worm</name>
    <dbReference type="NCBI Taxonomy" id="6269"/>
    <lineage>
        <taxon>Eukaryota</taxon>
        <taxon>Metazoa</taxon>
        <taxon>Ecdysozoa</taxon>
        <taxon>Nematoda</taxon>
        <taxon>Chromadorea</taxon>
        <taxon>Rhabditida</taxon>
        <taxon>Spirurina</taxon>
        <taxon>Ascaridomorpha</taxon>
        <taxon>Ascaridoidea</taxon>
        <taxon>Anisakidae</taxon>
        <taxon>Anisakis</taxon>
        <taxon>Anisakis simplex complex</taxon>
    </lineage>
</organism>
<sequence>MFRTQLLEKSAYATRPVHFVGLCMITMIPFRCVQISWEQFRNEVSDSEDIDNNNEEPVDALEIIGIRRTIAYDDFFIGHLVLDIMSIDIARDTPPPPIQKVEVDAQLSLSIQTVFKIRCIC</sequence>
<dbReference type="Proteomes" id="UP000267096">
    <property type="component" value="Unassembled WGS sequence"/>
</dbReference>
<evidence type="ECO:0000313" key="3">
    <source>
        <dbReference type="WBParaSite" id="ASIM_0001009301-mRNA-1"/>
    </source>
</evidence>
<keyword evidence="2" id="KW-1185">Reference proteome</keyword>